<reference evidence="2 3" key="1">
    <citation type="journal article" date="2023" name="Plants (Basel)">
        <title>Bridging the Gap: Combining Genomics and Transcriptomics Approaches to Understand Stylosanthes scabra, an Orphan Legume from the Brazilian Caatinga.</title>
        <authorList>
            <person name="Ferreira-Neto J.R.C."/>
            <person name="da Silva M.D."/>
            <person name="Binneck E."/>
            <person name="de Melo N.F."/>
            <person name="da Silva R.H."/>
            <person name="de Melo A.L.T.M."/>
            <person name="Pandolfi V."/>
            <person name="Bustamante F.O."/>
            <person name="Brasileiro-Vidal A.C."/>
            <person name="Benko-Iseppon A.M."/>
        </authorList>
    </citation>
    <scope>NUCLEOTIDE SEQUENCE [LARGE SCALE GENOMIC DNA]</scope>
    <source>
        <tissue evidence="2">Leaves</tissue>
    </source>
</reference>
<name>A0ABU6VR62_9FABA</name>
<feature type="compositionally biased region" description="Polar residues" evidence="1">
    <location>
        <begin position="12"/>
        <end position="23"/>
    </location>
</feature>
<protein>
    <submittedName>
        <fullName evidence="2">Uncharacterized protein</fullName>
    </submittedName>
</protein>
<sequence length="457" mass="49849">MDVSEEVMPMSHSLNAGNSQDPPQTLDDGSLGVNASVEANMNVLLSMEAAPDPKCIITSAPEEERTMFMTPEEEYIESTKEKVDLDTRLNNIEQNMAMADYRACRTEIIALDVKHEVRQLKEEVRALRAKGAAFWRGQGATLNRDTLERDVNCSVQLSGAYGSTLGKGKEPLSNPVDVGGLFDMVAPTSPSDDDVVFIGEHKTNPHMASQHTMFHPIASNDPSLPLGLPEFDLGFNGMMTSGTPTPAATTKMCGLYASQGAPGRAPKVPKVENIEYSTMFNSPLHTLGGVGMAPSATPAAQRCIDSRAALNPLRKTRKRKTPSKPQPCNVIPETHKLLIRPTPDMGLTKEECSLAAYVFSTSHEYSPKELLFQYKTITVRRDILSTLYPDVVPHSDVVNSAALVSSLHAGNSKEVACWFFPYTFSHEILEGKSAAELIGIYTGGGCVQRPRYIMYGH</sequence>
<evidence type="ECO:0000313" key="3">
    <source>
        <dbReference type="Proteomes" id="UP001341840"/>
    </source>
</evidence>
<evidence type="ECO:0000256" key="1">
    <source>
        <dbReference type="SAM" id="MobiDB-lite"/>
    </source>
</evidence>
<dbReference type="EMBL" id="JASCZI010151916">
    <property type="protein sequence ID" value="MED6174881.1"/>
    <property type="molecule type" value="Genomic_DNA"/>
</dbReference>
<dbReference type="Proteomes" id="UP001341840">
    <property type="component" value="Unassembled WGS sequence"/>
</dbReference>
<proteinExistence type="predicted"/>
<accession>A0ABU6VR62</accession>
<comment type="caution">
    <text evidence="2">The sequence shown here is derived from an EMBL/GenBank/DDBJ whole genome shotgun (WGS) entry which is preliminary data.</text>
</comment>
<feature type="region of interest" description="Disordered" evidence="1">
    <location>
        <begin position="1"/>
        <end position="29"/>
    </location>
</feature>
<evidence type="ECO:0000313" key="2">
    <source>
        <dbReference type="EMBL" id="MED6174881.1"/>
    </source>
</evidence>
<organism evidence="2 3">
    <name type="scientific">Stylosanthes scabra</name>
    <dbReference type="NCBI Taxonomy" id="79078"/>
    <lineage>
        <taxon>Eukaryota</taxon>
        <taxon>Viridiplantae</taxon>
        <taxon>Streptophyta</taxon>
        <taxon>Embryophyta</taxon>
        <taxon>Tracheophyta</taxon>
        <taxon>Spermatophyta</taxon>
        <taxon>Magnoliopsida</taxon>
        <taxon>eudicotyledons</taxon>
        <taxon>Gunneridae</taxon>
        <taxon>Pentapetalae</taxon>
        <taxon>rosids</taxon>
        <taxon>fabids</taxon>
        <taxon>Fabales</taxon>
        <taxon>Fabaceae</taxon>
        <taxon>Papilionoideae</taxon>
        <taxon>50 kb inversion clade</taxon>
        <taxon>dalbergioids sensu lato</taxon>
        <taxon>Dalbergieae</taxon>
        <taxon>Pterocarpus clade</taxon>
        <taxon>Stylosanthes</taxon>
    </lineage>
</organism>
<gene>
    <name evidence="2" type="ORF">PIB30_073155</name>
</gene>
<keyword evidence="3" id="KW-1185">Reference proteome</keyword>